<dbReference type="KEGG" id="vg:26516596"/>
<proteinExistence type="predicted"/>
<reference evidence="2 3" key="1">
    <citation type="submission" date="2014-11" db="EMBL/GenBank/DDBJ databases">
        <authorList>
            <person name="Fedida A."/>
            <person name="Lindell D."/>
        </authorList>
    </citation>
    <scope>NUCLEOTIDE SEQUENCE [LARGE SCALE GENOMIC DNA]</scope>
</reference>
<keyword evidence="3" id="KW-1185">Reference proteome</keyword>
<evidence type="ECO:0000259" key="1">
    <source>
        <dbReference type="Pfam" id="PF13640"/>
    </source>
</evidence>
<protein>
    <recommendedName>
        <fullName evidence="1">Prolyl 4-hydroxylase alpha subunit Fe(2+) 2OG dioxygenase domain-containing protein</fullName>
    </recommendedName>
</protein>
<dbReference type="InterPro" id="IPR044862">
    <property type="entry name" value="Pro_4_hyd_alph_FE2OG_OXY"/>
</dbReference>
<accession>A0A0C5AIN9</accession>
<dbReference type="OrthoDB" id="21502at10239"/>
<feature type="domain" description="Prolyl 4-hydroxylase alpha subunit Fe(2+) 2OG dioxygenase" evidence="1">
    <location>
        <begin position="100"/>
        <end position="192"/>
    </location>
</feature>
<gene>
    <name evidence="2" type="ORF">PTIM40_51</name>
</gene>
<sequence>MTSRGFPWYFLPHDVTFGSGYNYQFGNVNLNTSDTDLKSPPKQTTVGWTHVLYHDDQPVSNYYDLFIPIVDHVQDRLGRGTFELFRLRLAMLHHNHFVEDYNTPHTDHDTKHMTGIYYFDDSDGDTILFDQMDDPFGEVNQRITDIFTQEYSIAERIKPEKNKFVLFDGNRFHASSNPKINQYRIVLNFNFRGMPDDILTSP</sequence>
<evidence type="ECO:0000313" key="3">
    <source>
        <dbReference type="Proteomes" id="UP000032135"/>
    </source>
</evidence>
<organism evidence="2 3">
    <name type="scientific">Cyanophage P-TIM40</name>
    <dbReference type="NCBI Taxonomy" id="1589733"/>
    <lineage>
        <taxon>Viruses</taxon>
        <taxon>Duplodnaviria</taxon>
        <taxon>Heunggongvirae</taxon>
        <taxon>Uroviricota</taxon>
        <taxon>Caudoviricetes</taxon>
        <taxon>Pantevenvirales</taxon>
        <taxon>Kyanoviridae</taxon>
        <taxon>Libanvirus</taxon>
        <taxon>Libanvirus ptim40</taxon>
    </lineage>
</organism>
<dbReference type="Proteomes" id="UP000032135">
    <property type="component" value="Segment"/>
</dbReference>
<name>A0A0C5AIN9_9CAUD</name>
<dbReference type="Gene3D" id="2.60.120.620">
    <property type="entry name" value="q2cbj1_9rhob like domain"/>
    <property type="match status" value="1"/>
</dbReference>
<dbReference type="Pfam" id="PF13640">
    <property type="entry name" value="2OG-FeII_Oxy_3"/>
    <property type="match status" value="1"/>
</dbReference>
<evidence type="ECO:0000313" key="2">
    <source>
        <dbReference type="EMBL" id="AJK27478.1"/>
    </source>
</evidence>
<dbReference type="EMBL" id="KP211958">
    <property type="protein sequence ID" value="AJK27478.1"/>
    <property type="molecule type" value="Genomic_DNA"/>
</dbReference>
<dbReference type="GeneID" id="26516596"/>
<dbReference type="RefSeq" id="YP_009188126.1">
    <property type="nucleotide sequence ID" value="NC_028663.1"/>
</dbReference>